<reference evidence="1" key="1">
    <citation type="journal article" date="2014" name="Int. J. Syst. Evol. Microbiol.">
        <title>Complete genome sequence of Corynebacterium casei LMG S-19264T (=DSM 44701T), isolated from a smear-ripened cheese.</title>
        <authorList>
            <consortium name="US DOE Joint Genome Institute (JGI-PGF)"/>
            <person name="Walter F."/>
            <person name="Albersmeier A."/>
            <person name="Kalinowski J."/>
            <person name="Ruckert C."/>
        </authorList>
    </citation>
    <scope>NUCLEOTIDE SEQUENCE</scope>
    <source>
        <strain evidence="1">CGMCC 1.12360</strain>
    </source>
</reference>
<gene>
    <name evidence="1" type="ORF">GCM10010978_05730</name>
</gene>
<reference evidence="1" key="2">
    <citation type="submission" date="2020-09" db="EMBL/GenBank/DDBJ databases">
        <authorList>
            <person name="Sun Q."/>
            <person name="Zhou Y."/>
        </authorList>
    </citation>
    <scope>NUCLEOTIDE SEQUENCE</scope>
    <source>
        <strain evidence="1">CGMCC 1.12360</strain>
    </source>
</reference>
<dbReference type="RefSeq" id="WP_188390872.1">
    <property type="nucleotide sequence ID" value="NZ_BMEV01000007.1"/>
</dbReference>
<evidence type="ECO:0000313" key="1">
    <source>
        <dbReference type="EMBL" id="GGH70618.1"/>
    </source>
</evidence>
<keyword evidence="2" id="KW-1185">Reference proteome</keyword>
<accession>A0A8J2ZPC7</accession>
<protein>
    <submittedName>
        <fullName evidence="1">Uncharacterized protein</fullName>
    </submittedName>
</protein>
<sequence>MAKKKKRLNDFAIDRNETFAFIAGYTAGGAPFGITWEEYEKMEGENKQRTTDKDEGLPIASEIEDCDLPF</sequence>
<dbReference type="AlphaFoldDB" id="A0A8J2ZPC7"/>
<name>A0A8J2ZPC7_9BACI</name>
<organism evidence="1 2">
    <name type="scientific">Compostibacillus humi</name>
    <dbReference type="NCBI Taxonomy" id="1245525"/>
    <lineage>
        <taxon>Bacteria</taxon>
        <taxon>Bacillati</taxon>
        <taxon>Bacillota</taxon>
        <taxon>Bacilli</taxon>
        <taxon>Bacillales</taxon>
        <taxon>Bacillaceae</taxon>
        <taxon>Compostibacillus</taxon>
    </lineage>
</organism>
<dbReference type="EMBL" id="BMEV01000007">
    <property type="protein sequence ID" value="GGH70618.1"/>
    <property type="molecule type" value="Genomic_DNA"/>
</dbReference>
<evidence type="ECO:0000313" key="2">
    <source>
        <dbReference type="Proteomes" id="UP000602050"/>
    </source>
</evidence>
<proteinExistence type="predicted"/>
<dbReference type="Proteomes" id="UP000602050">
    <property type="component" value="Unassembled WGS sequence"/>
</dbReference>
<comment type="caution">
    <text evidence="1">The sequence shown here is derived from an EMBL/GenBank/DDBJ whole genome shotgun (WGS) entry which is preliminary data.</text>
</comment>